<dbReference type="GO" id="GO:0006044">
    <property type="term" value="P:N-acetylglucosamine metabolic process"/>
    <property type="evidence" value="ECO:0007669"/>
    <property type="project" value="TreeGrafter"/>
</dbReference>
<sequence length="473" mass="55903">MMLKKKYIRHPGLGIIFILLVIQIPIITIFVPRLHKSSQPIHELNSKRLLLKNEESYPTSSFVPQEYWKFKNFDVEKWDQIQSINLRDGPLIDDTQPTEYFKNISNATVCFIEGTDWTLTSNKDCICNDNYFGTDCGIPDSVWYGHYATHINSRKLLKRRKHPRRLIQGVLVNHEFDFLEMRIGSSIDVMDAYIIQESNYTTFGTPRKLEIYERLSSGWLRKYQNKLIYVLLSHFNEKWTENGWLAESYIRNHMSLKGLPMISDKHDDDLFLLFDSDEIPNRSVLLFLKLYEGYTEPIKFGYRWTVFGFFWLKADDPGILSLLYDSKTEKLLQLYNACTIGMLRKVYGNNAMLLRKNAYKHKKLKKEFRVYVASHDVKVWNIGTLGHYAGYHCSWCFQPEGIRRKLLSAQKNDKPRWGDYPEKTNLTYIQKLIKSGEWFDGTHPYIRAQPLDKYYAPSYVLKNSKKYEYLLFP</sequence>
<dbReference type="OrthoDB" id="6474464at2759"/>
<keyword evidence="1" id="KW-1133">Transmembrane helix</keyword>
<keyword evidence="1" id="KW-0812">Transmembrane</keyword>
<accession>A0A0K2TTT0</accession>
<dbReference type="GO" id="GO:0016020">
    <property type="term" value="C:membrane"/>
    <property type="evidence" value="ECO:0007669"/>
    <property type="project" value="InterPro"/>
</dbReference>
<evidence type="ECO:0000313" key="2">
    <source>
        <dbReference type="EMBL" id="CDW29072.1"/>
    </source>
</evidence>
<protein>
    <submittedName>
        <fullName evidence="2">Mannosyl (Beta1,4)glycoprotein beta-1,4-N-acetylglucosaminyltransferase [Pantholops hodgsonii]</fullName>
    </submittedName>
</protein>
<dbReference type="Pfam" id="PF04724">
    <property type="entry name" value="Glyco_transf_17"/>
    <property type="match status" value="1"/>
</dbReference>
<evidence type="ECO:0000256" key="1">
    <source>
        <dbReference type="SAM" id="Phobius"/>
    </source>
</evidence>
<dbReference type="GO" id="GO:0003830">
    <property type="term" value="F:beta-1,4-mannosylglycoprotein 4-beta-N-acetylglucosaminyltransferase activity"/>
    <property type="evidence" value="ECO:0007669"/>
    <property type="project" value="InterPro"/>
</dbReference>
<dbReference type="AlphaFoldDB" id="A0A0K2TTT0"/>
<keyword evidence="1" id="KW-0472">Membrane</keyword>
<keyword evidence="2" id="KW-0328">Glycosyltransferase</keyword>
<feature type="transmembrane region" description="Helical" evidence="1">
    <location>
        <begin position="12"/>
        <end position="31"/>
    </location>
</feature>
<name>A0A0K2TTT0_LEPSM</name>
<dbReference type="InterPro" id="IPR006813">
    <property type="entry name" value="Glyco_trans_17"/>
</dbReference>
<organism evidence="2">
    <name type="scientific">Lepeophtheirus salmonis</name>
    <name type="common">Salmon louse</name>
    <name type="synonym">Caligus salmonis</name>
    <dbReference type="NCBI Taxonomy" id="72036"/>
    <lineage>
        <taxon>Eukaryota</taxon>
        <taxon>Metazoa</taxon>
        <taxon>Ecdysozoa</taxon>
        <taxon>Arthropoda</taxon>
        <taxon>Crustacea</taxon>
        <taxon>Multicrustacea</taxon>
        <taxon>Hexanauplia</taxon>
        <taxon>Copepoda</taxon>
        <taxon>Siphonostomatoida</taxon>
        <taxon>Caligidae</taxon>
        <taxon>Lepeophtheirus</taxon>
    </lineage>
</organism>
<keyword evidence="2" id="KW-0808">Transferase</keyword>
<gene>
    <name evidence="2" type="primary">MGAT3</name>
</gene>
<reference evidence="2" key="1">
    <citation type="submission" date="2014-05" db="EMBL/GenBank/DDBJ databases">
        <authorList>
            <person name="Chronopoulou M."/>
        </authorList>
    </citation>
    <scope>NUCLEOTIDE SEQUENCE</scope>
    <source>
        <tissue evidence="2">Whole organism</tissue>
    </source>
</reference>
<dbReference type="PANTHER" id="PTHR12224">
    <property type="entry name" value="BETA-1,4-MANNOSYL-GLYCOPROTEIN BETA-1,4-N-ACETYLGLUCOSAMINYL-TRANSFERASE"/>
    <property type="match status" value="1"/>
</dbReference>
<proteinExistence type="predicted"/>
<dbReference type="EMBL" id="HACA01011711">
    <property type="protein sequence ID" value="CDW29072.1"/>
    <property type="molecule type" value="Transcribed_RNA"/>
</dbReference>
<dbReference type="PANTHER" id="PTHR12224:SF0">
    <property type="entry name" value="BETA-1,4-MANNOSYL-GLYCOPROTEIN 4-BETA-N-ACETYLGLUCOSAMINYLTRANSFERASE"/>
    <property type="match status" value="1"/>
</dbReference>